<keyword evidence="2" id="KW-1185">Reference proteome</keyword>
<name>A0A2Z6QTD8_9GLOM</name>
<reference evidence="1 2" key="1">
    <citation type="submission" date="2017-11" db="EMBL/GenBank/DDBJ databases">
        <title>The genome of Rhizophagus clarus HR1 reveals common genetic basis of auxotrophy among arbuscular mycorrhizal fungi.</title>
        <authorList>
            <person name="Kobayashi Y."/>
        </authorList>
    </citation>
    <scope>NUCLEOTIDE SEQUENCE [LARGE SCALE GENOMIC DNA]</scope>
    <source>
        <strain evidence="1 2">HR1</strain>
    </source>
</reference>
<accession>A0A2Z6QTD8</accession>
<proteinExistence type="predicted"/>
<dbReference type="Proteomes" id="UP000247702">
    <property type="component" value="Unassembled WGS sequence"/>
</dbReference>
<comment type="caution">
    <text evidence="1">The sequence shown here is derived from an EMBL/GenBank/DDBJ whole genome shotgun (WGS) entry which is preliminary data.</text>
</comment>
<dbReference type="AlphaFoldDB" id="A0A2Z6QTD8"/>
<dbReference type="EMBL" id="BEXD01000558">
    <property type="protein sequence ID" value="GBB88474.1"/>
    <property type="molecule type" value="Genomic_DNA"/>
</dbReference>
<sequence>MIHISYDRDSNQFHGPFVRFIRIQINGLIELELKFKMKPLTKELVVMHSIQRSGIPIRSGPEYFKSLELHFEADRYFEGQADIQFRRQTLFKVRRWIPRINIKGLECYRTSKIFFEFGGFPVAFRVKIGFLRSMAFWTHHRQNFEDLQLLNTTGLNFEDSASKRNFEGLRLPERLMDRILKLLNTTGLNFEDSASKRNFEGLRLPERLMDRILKICGFIVSHERNFKDLWLSGCFLKDFEGI</sequence>
<evidence type="ECO:0000313" key="2">
    <source>
        <dbReference type="Proteomes" id="UP000247702"/>
    </source>
</evidence>
<evidence type="ECO:0000313" key="1">
    <source>
        <dbReference type="EMBL" id="GBB88474.1"/>
    </source>
</evidence>
<organism evidence="1 2">
    <name type="scientific">Rhizophagus clarus</name>
    <dbReference type="NCBI Taxonomy" id="94130"/>
    <lineage>
        <taxon>Eukaryota</taxon>
        <taxon>Fungi</taxon>
        <taxon>Fungi incertae sedis</taxon>
        <taxon>Mucoromycota</taxon>
        <taxon>Glomeromycotina</taxon>
        <taxon>Glomeromycetes</taxon>
        <taxon>Glomerales</taxon>
        <taxon>Glomeraceae</taxon>
        <taxon>Rhizophagus</taxon>
    </lineage>
</organism>
<gene>
    <name evidence="1" type="ORF">RclHR1_01500004</name>
</gene>
<protein>
    <submittedName>
        <fullName evidence="1">Uncharacterized protein</fullName>
    </submittedName>
</protein>